<sequence length="32" mass="3476">FSMAKLVNTICFVKLLGDSFLKTIKCAWSGGP</sequence>
<feature type="non-terminal residue" evidence="1">
    <location>
        <position position="1"/>
    </location>
</feature>
<accession>A0A383DRJ1</accession>
<proteinExistence type="predicted"/>
<evidence type="ECO:0000313" key="1">
    <source>
        <dbReference type="EMBL" id="SVE46845.1"/>
    </source>
</evidence>
<gene>
    <name evidence="1" type="ORF">METZ01_LOCUS499699</name>
</gene>
<dbReference type="AlphaFoldDB" id="A0A383DRJ1"/>
<protein>
    <submittedName>
        <fullName evidence="1">Uncharacterized protein</fullName>
    </submittedName>
</protein>
<reference evidence="1" key="1">
    <citation type="submission" date="2018-05" db="EMBL/GenBank/DDBJ databases">
        <authorList>
            <person name="Lanie J.A."/>
            <person name="Ng W.-L."/>
            <person name="Kazmierczak K.M."/>
            <person name="Andrzejewski T.M."/>
            <person name="Davidsen T.M."/>
            <person name="Wayne K.J."/>
            <person name="Tettelin H."/>
            <person name="Glass J.I."/>
            <person name="Rusch D."/>
            <person name="Podicherti R."/>
            <person name="Tsui H.-C.T."/>
            <person name="Winkler M.E."/>
        </authorList>
    </citation>
    <scope>NUCLEOTIDE SEQUENCE</scope>
</reference>
<organism evidence="1">
    <name type="scientific">marine metagenome</name>
    <dbReference type="NCBI Taxonomy" id="408172"/>
    <lineage>
        <taxon>unclassified sequences</taxon>
        <taxon>metagenomes</taxon>
        <taxon>ecological metagenomes</taxon>
    </lineage>
</organism>
<dbReference type="EMBL" id="UINC01219398">
    <property type="protein sequence ID" value="SVE46845.1"/>
    <property type="molecule type" value="Genomic_DNA"/>
</dbReference>
<name>A0A383DRJ1_9ZZZZ</name>